<dbReference type="SUPFAM" id="SSF52540">
    <property type="entry name" value="P-loop containing nucleoside triphosphate hydrolases"/>
    <property type="match status" value="1"/>
</dbReference>
<dbReference type="Proteomes" id="UP000698173">
    <property type="component" value="Unassembled WGS sequence"/>
</dbReference>
<dbReference type="InterPro" id="IPR003593">
    <property type="entry name" value="AAA+_ATPase"/>
</dbReference>
<proteinExistence type="predicted"/>
<organism evidence="2 3">
    <name type="scientific">Sporosarcina psychrophila</name>
    <name type="common">Bacillus psychrophilus</name>
    <dbReference type="NCBI Taxonomy" id="1476"/>
    <lineage>
        <taxon>Bacteria</taxon>
        <taxon>Bacillati</taxon>
        <taxon>Bacillota</taxon>
        <taxon>Bacilli</taxon>
        <taxon>Bacillales</taxon>
        <taxon>Caryophanaceae</taxon>
        <taxon>Sporosarcina</taxon>
    </lineage>
</organism>
<sequence length="394" mass="44936">MTNNFSILEEIKNALNDKFFERENVVEAILIAILSRQHMLMIGPAGTAKSALSVEISKIVQGTKYFQWLLTRFSTPEEVFGPLSLKDLEQGVYKRNTATKMPEANLVFLDEIFKANSAILNSLLTLINERLFYNDGSPVQVPLMSVIGASNEYPEEGEGLEALFDRFLLRFEIDYIADETNFTSMMKGAGQHQKMPSMTMEELVELQFLTDMVAIPDEVYETLSKIRKELRDEGIRPSDRRFKQCLSVLQAKALINQRQVVNVDDIVILENVLWDTLDQKEAVSFIVRSHAQDVVTRALDSIQNEANEVFYYIQQDNSTDAGMEATQKMKDLVAELNKLKKHNQSREAEIDALLYKVNSMHQEILDSVLEPMDFDNQSENKTIDSESSGIFFKM</sequence>
<evidence type="ECO:0000313" key="2">
    <source>
        <dbReference type="EMBL" id="HJF31755.1"/>
    </source>
</evidence>
<dbReference type="EMBL" id="DYWT01000136">
    <property type="protein sequence ID" value="HJF31755.1"/>
    <property type="molecule type" value="Genomic_DNA"/>
</dbReference>
<feature type="domain" description="AAA+ ATPase" evidence="1">
    <location>
        <begin position="35"/>
        <end position="177"/>
    </location>
</feature>
<dbReference type="AlphaFoldDB" id="A0A921FY30"/>
<dbReference type="Pfam" id="PF17868">
    <property type="entry name" value="AAA_lid_8"/>
    <property type="match status" value="1"/>
</dbReference>
<accession>A0A921FY30</accession>
<dbReference type="PANTHER" id="PTHR32204:SF0">
    <property type="entry name" value="ATPASE RAVA"/>
    <property type="match status" value="1"/>
</dbReference>
<gene>
    <name evidence="2" type="ORF">K8V56_08245</name>
</gene>
<dbReference type="Pfam" id="PF20030">
    <property type="entry name" value="bpMoxR"/>
    <property type="match status" value="1"/>
</dbReference>
<dbReference type="InterPro" id="IPR050513">
    <property type="entry name" value="RavA_ATPases"/>
</dbReference>
<reference evidence="2" key="1">
    <citation type="journal article" date="2021" name="PeerJ">
        <title>Extensive microbial diversity within the chicken gut microbiome revealed by metagenomics and culture.</title>
        <authorList>
            <person name="Gilroy R."/>
            <person name="Ravi A."/>
            <person name="Getino M."/>
            <person name="Pursley I."/>
            <person name="Horton D.L."/>
            <person name="Alikhan N.F."/>
            <person name="Baker D."/>
            <person name="Gharbi K."/>
            <person name="Hall N."/>
            <person name="Watson M."/>
            <person name="Adriaenssens E.M."/>
            <person name="Foster-Nyarko E."/>
            <person name="Jarju S."/>
            <person name="Secka A."/>
            <person name="Antonio M."/>
            <person name="Oren A."/>
            <person name="Chaudhuri R.R."/>
            <person name="La Ragione R."/>
            <person name="Hildebrand F."/>
            <person name="Pallen M.J."/>
        </authorList>
    </citation>
    <scope>NUCLEOTIDE SEQUENCE</scope>
    <source>
        <strain evidence="2">CHK171-7178</strain>
    </source>
</reference>
<protein>
    <submittedName>
        <fullName evidence="2">AAA family ATPase</fullName>
    </submittedName>
</protein>
<dbReference type="CDD" id="cd00009">
    <property type="entry name" value="AAA"/>
    <property type="match status" value="1"/>
</dbReference>
<dbReference type="SMART" id="SM00382">
    <property type="entry name" value="AAA"/>
    <property type="match status" value="1"/>
</dbReference>
<dbReference type="Gene3D" id="3.40.50.300">
    <property type="entry name" value="P-loop containing nucleotide triphosphate hydrolases"/>
    <property type="match status" value="1"/>
</dbReference>
<dbReference type="InterPro" id="IPR041538">
    <property type="entry name" value="RavA-like_AAA_lid"/>
</dbReference>
<reference evidence="2" key="2">
    <citation type="submission" date="2021-09" db="EMBL/GenBank/DDBJ databases">
        <authorList>
            <person name="Gilroy R."/>
        </authorList>
    </citation>
    <scope>NUCLEOTIDE SEQUENCE</scope>
    <source>
        <strain evidence="2">CHK171-7178</strain>
    </source>
</reference>
<dbReference type="PANTHER" id="PTHR32204">
    <property type="entry name" value="ATPASE RAVA"/>
    <property type="match status" value="1"/>
</dbReference>
<evidence type="ECO:0000313" key="3">
    <source>
        <dbReference type="Proteomes" id="UP000698173"/>
    </source>
</evidence>
<dbReference type="InterPro" id="IPR027417">
    <property type="entry name" value="P-loop_NTPase"/>
</dbReference>
<comment type="caution">
    <text evidence="2">The sequence shown here is derived from an EMBL/GenBank/DDBJ whole genome shotgun (WGS) entry which is preliminary data.</text>
</comment>
<dbReference type="InterPro" id="IPR045427">
    <property type="entry name" value="MoxR"/>
</dbReference>
<name>A0A921FY30_SPOPS</name>
<evidence type="ECO:0000259" key="1">
    <source>
        <dbReference type="SMART" id="SM00382"/>
    </source>
</evidence>